<evidence type="ECO:0000313" key="1">
    <source>
        <dbReference type="EMBL" id="KAJ8060244.1"/>
    </source>
</evidence>
<accession>A0A9X0DEW0</accession>
<dbReference type="EMBL" id="JAPEIS010000013">
    <property type="protein sequence ID" value="KAJ8060244.1"/>
    <property type="molecule type" value="Genomic_DNA"/>
</dbReference>
<dbReference type="Proteomes" id="UP001152300">
    <property type="component" value="Unassembled WGS sequence"/>
</dbReference>
<sequence length="109" mass="12694">MGPEWDRNCSLSLGTLIMALKFTEKAGEFELRRGDYVKRRYLEDDGCILLSIARTFHIRSPSRVFYAGELPALNNMKNAEWTSNYLYMTGRQSLKLELLILIFSNFKTF</sequence>
<evidence type="ECO:0000313" key="2">
    <source>
        <dbReference type="Proteomes" id="UP001152300"/>
    </source>
</evidence>
<reference evidence="1" key="1">
    <citation type="submission" date="2022-11" db="EMBL/GenBank/DDBJ databases">
        <title>Genome Resource of Sclerotinia nivalis Strain SnTB1, a Plant Pathogen Isolated from American Ginseng.</title>
        <authorList>
            <person name="Fan S."/>
        </authorList>
    </citation>
    <scope>NUCLEOTIDE SEQUENCE</scope>
    <source>
        <strain evidence="1">SnTB1</strain>
    </source>
</reference>
<gene>
    <name evidence="1" type="ORF">OCU04_010588</name>
</gene>
<protein>
    <submittedName>
        <fullName evidence="1">Uncharacterized protein</fullName>
    </submittedName>
</protein>
<comment type="caution">
    <text evidence="1">The sequence shown here is derived from an EMBL/GenBank/DDBJ whole genome shotgun (WGS) entry which is preliminary data.</text>
</comment>
<proteinExistence type="predicted"/>
<keyword evidence="2" id="KW-1185">Reference proteome</keyword>
<organism evidence="1 2">
    <name type="scientific">Sclerotinia nivalis</name>
    <dbReference type="NCBI Taxonomy" id="352851"/>
    <lineage>
        <taxon>Eukaryota</taxon>
        <taxon>Fungi</taxon>
        <taxon>Dikarya</taxon>
        <taxon>Ascomycota</taxon>
        <taxon>Pezizomycotina</taxon>
        <taxon>Leotiomycetes</taxon>
        <taxon>Helotiales</taxon>
        <taxon>Sclerotiniaceae</taxon>
        <taxon>Sclerotinia</taxon>
    </lineage>
</organism>
<dbReference type="AlphaFoldDB" id="A0A9X0DEW0"/>
<name>A0A9X0DEW0_9HELO</name>